<dbReference type="Gene3D" id="2.60.120.200">
    <property type="match status" value="3"/>
</dbReference>
<evidence type="ECO:0000256" key="4">
    <source>
        <dbReference type="ARBA" id="ARBA00022729"/>
    </source>
</evidence>
<feature type="domain" description="Laminin G" evidence="8">
    <location>
        <begin position="454"/>
        <end position="591"/>
    </location>
</feature>
<dbReference type="GO" id="GO:0005737">
    <property type="term" value="C:cytoplasm"/>
    <property type="evidence" value="ECO:0007669"/>
    <property type="project" value="TreeGrafter"/>
</dbReference>
<feature type="region of interest" description="Disordered" evidence="6">
    <location>
        <begin position="391"/>
        <end position="419"/>
    </location>
</feature>
<evidence type="ECO:0000313" key="11">
    <source>
        <dbReference type="Proteomes" id="UP000198583"/>
    </source>
</evidence>
<dbReference type="AlphaFoldDB" id="A0A1I6D3P2"/>
<dbReference type="InterPro" id="IPR011040">
    <property type="entry name" value="Sialidase"/>
</dbReference>
<feature type="domain" description="Laminin G" evidence="8">
    <location>
        <begin position="667"/>
        <end position="808"/>
    </location>
</feature>
<dbReference type="GO" id="GO:0016020">
    <property type="term" value="C:membrane"/>
    <property type="evidence" value="ECO:0007669"/>
    <property type="project" value="TreeGrafter"/>
</dbReference>
<feature type="signal peptide" evidence="7">
    <location>
        <begin position="1"/>
        <end position="28"/>
    </location>
</feature>
<dbReference type="GO" id="GO:0006689">
    <property type="term" value="P:ganglioside catabolic process"/>
    <property type="evidence" value="ECO:0007669"/>
    <property type="project" value="TreeGrafter"/>
</dbReference>
<keyword evidence="4 7" id="KW-0732">Signal</keyword>
<dbReference type="OrthoDB" id="7294637at2"/>
<dbReference type="EMBL" id="FOYL01000001">
    <property type="protein sequence ID" value="SFQ99972.1"/>
    <property type="molecule type" value="Genomic_DNA"/>
</dbReference>
<dbReference type="Pfam" id="PF13385">
    <property type="entry name" value="Laminin_G_3"/>
    <property type="match status" value="2"/>
</dbReference>
<dbReference type="EC" id="3.2.1.18" evidence="3"/>
<keyword evidence="5" id="KW-1015">Disulfide bond</keyword>
<evidence type="ECO:0000256" key="5">
    <source>
        <dbReference type="ARBA" id="ARBA00023157"/>
    </source>
</evidence>
<dbReference type="InterPro" id="IPR001791">
    <property type="entry name" value="Laminin_G"/>
</dbReference>
<evidence type="ECO:0000256" key="3">
    <source>
        <dbReference type="ARBA" id="ARBA00012733"/>
    </source>
</evidence>
<feature type="chain" id="PRO_5011659384" description="exo-alpha-sialidase" evidence="7">
    <location>
        <begin position="29"/>
        <end position="1067"/>
    </location>
</feature>
<evidence type="ECO:0000256" key="1">
    <source>
        <dbReference type="ARBA" id="ARBA00000427"/>
    </source>
</evidence>
<dbReference type="PANTHER" id="PTHR10628">
    <property type="entry name" value="SIALIDASE"/>
    <property type="match status" value="1"/>
</dbReference>
<dbReference type="GO" id="GO:0004308">
    <property type="term" value="F:exo-alpha-sialidase activity"/>
    <property type="evidence" value="ECO:0007669"/>
    <property type="project" value="UniProtKB-EC"/>
</dbReference>
<evidence type="ECO:0000256" key="2">
    <source>
        <dbReference type="ARBA" id="ARBA00009348"/>
    </source>
</evidence>
<comment type="catalytic activity">
    <reaction evidence="1">
        <text>Hydrolysis of alpha-(2-&gt;3)-, alpha-(2-&gt;6)-, alpha-(2-&gt;8)- glycosidic linkages of terminal sialic acid residues in oligosaccharides, glycoproteins, glycolipids, colominic acid and synthetic substrates.</text>
        <dbReference type="EC" id="3.2.1.18"/>
    </reaction>
</comment>
<proteinExistence type="inferred from homology"/>
<dbReference type="SMART" id="SM00282">
    <property type="entry name" value="LamG"/>
    <property type="match status" value="3"/>
</dbReference>
<dbReference type="InterPro" id="IPR006558">
    <property type="entry name" value="LamG-like"/>
</dbReference>
<dbReference type="CDD" id="cd15482">
    <property type="entry name" value="Sialidase_non-viral"/>
    <property type="match status" value="1"/>
</dbReference>
<dbReference type="SUPFAM" id="SSF50939">
    <property type="entry name" value="Sialidases"/>
    <property type="match status" value="1"/>
</dbReference>
<dbReference type="Proteomes" id="UP000198583">
    <property type="component" value="Unassembled WGS sequence"/>
</dbReference>
<comment type="similarity">
    <text evidence="2">Belongs to the glycosyl hydrolase 33 family.</text>
</comment>
<sequence>MIGVTVRFLRILLPILLLLPFMPTAANASGVSVVSSHQVLYRGGTNGYGCFRIPVLSRTASGTLLAFAEARKSPTCADRGAIDLVVRRSTNDGRTWGPIRIVAQGTPTDQFAPFTRGNPVPVIDRTDGKILLITTSNDATLTGKRLPWIQQSTDDGLTWTAPKPLGASMDGTNDGWFATGPAHGIQLEQGDHKGRLIVGAHQKPATGVVLAGVLYSDNGGETWQASETENSYVEGELSPGEIVVTELPGGSVYAGARNEIEDSDHRARAVSTDGGTTMPKFSLVPSLVTPNVQGSVLALKNTYRTTPGDVLIFSAPADPAERKQMRFRYSTDRGTTWASAPNGLVTNDRSGYSDVAELAGGEIGLLYEGGATFSADEIRFTRFTAAQLGLPGTTVGTPSGQPAQGAGSTTPDSTPEANDAYLKGNATVNDGLLLDGTGDYADVPYTRTIDPGSGDFTLSLQFRYQATASTRNQVLVWGYGTGAGVPQLWVRLQPGDDQVTAWIEGSGGGASVSVKDSSGTVAFGDNTWRQLTVARTGSQMQLTVGTASAAAGGIAGPVSEGVTGIRLGGKQDAGVSDAYAGRIRDVGLNRDGRPVLDLAMARIDGAVVPGRTAAPITEDVSGHCATATVLGGIQTEAGRPGSRALKVDSSHPGVEAPFSPTLDLGTDDFTMAAWFKYSATAGTPNQALLWAYGTTPGKRSVWVRAQPGEDRLYAWLETDTSSVGVALPDALTGRTAFGDNAWHLLALTRTGGQVQLSVDGGNPATATGLTGSVSADQAEGIRGLRLGSKMDGTDVMQGSLDDFRLYHRALTAAELTTAATIRFPADTPALWWRFGGQNTQAHDVVDPVTGPQTPNASVHCGNAKVLGAPAVVTGRYGTGLQFDGTDDEAYLPYRPSIALADGDFTISTWVKYSATSASADQVIFWAYGTGAAERSMWLRAQPGKDRFYGYVQTDAGAYEMAVTDPSAAAGFGDNAWHLVTIRRSGNTLELLVDNNRSSGSVAGSLTYGDTFAVDGIRLGVKPDGTNRFKGTLDEFRVHRRALNDTELTGNVDFGPVTAVHLPFTNAS</sequence>
<keyword evidence="11" id="KW-1185">Reference proteome</keyword>
<evidence type="ECO:0000256" key="6">
    <source>
        <dbReference type="SAM" id="MobiDB-lite"/>
    </source>
</evidence>
<dbReference type="InterPro" id="IPR036278">
    <property type="entry name" value="Sialidase_sf"/>
</dbReference>
<dbReference type="STRING" id="84724.SAMN04488564_101981"/>
<feature type="domain" description="Laminin G" evidence="8">
    <location>
        <begin position="902"/>
        <end position="1040"/>
    </location>
</feature>
<dbReference type="InterPro" id="IPR026856">
    <property type="entry name" value="Sialidase_fam"/>
</dbReference>
<dbReference type="SMART" id="SM00560">
    <property type="entry name" value="LamGL"/>
    <property type="match status" value="2"/>
</dbReference>
<dbReference type="Pfam" id="PF13088">
    <property type="entry name" value="BNR_2"/>
    <property type="match status" value="1"/>
</dbReference>
<name>A0A1I6D3P2_9PSEU</name>
<dbReference type="SUPFAM" id="SSF49899">
    <property type="entry name" value="Concanavalin A-like lectins/glucanases"/>
    <property type="match status" value="3"/>
</dbReference>
<protein>
    <recommendedName>
        <fullName evidence="3">exo-alpha-sialidase</fullName>
        <ecNumber evidence="3">3.2.1.18</ecNumber>
    </recommendedName>
</protein>
<dbReference type="GO" id="GO:0009313">
    <property type="term" value="P:oligosaccharide catabolic process"/>
    <property type="evidence" value="ECO:0007669"/>
    <property type="project" value="TreeGrafter"/>
</dbReference>
<evidence type="ECO:0000256" key="7">
    <source>
        <dbReference type="SAM" id="SignalP"/>
    </source>
</evidence>
<feature type="domain" description="LamG-like jellyroll fold" evidence="9">
    <location>
        <begin position="902"/>
        <end position="1045"/>
    </location>
</feature>
<dbReference type="InterPro" id="IPR013320">
    <property type="entry name" value="ConA-like_dom_sf"/>
</dbReference>
<evidence type="ECO:0000259" key="8">
    <source>
        <dbReference type="SMART" id="SM00282"/>
    </source>
</evidence>
<gene>
    <name evidence="10" type="ORF">SAMN04488564_101981</name>
</gene>
<dbReference type="Gene3D" id="2.120.10.10">
    <property type="match status" value="1"/>
</dbReference>
<dbReference type="PANTHER" id="PTHR10628:SF30">
    <property type="entry name" value="EXO-ALPHA-SIALIDASE"/>
    <property type="match status" value="1"/>
</dbReference>
<reference evidence="11" key="1">
    <citation type="submission" date="2016-10" db="EMBL/GenBank/DDBJ databases">
        <authorList>
            <person name="Varghese N."/>
            <person name="Submissions S."/>
        </authorList>
    </citation>
    <scope>NUCLEOTIDE SEQUENCE [LARGE SCALE GENOMIC DNA]</scope>
    <source>
        <strain evidence="11">DSM 44232</strain>
    </source>
</reference>
<organism evidence="10 11">
    <name type="scientific">Lentzea waywayandensis</name>
    <dbReference type="NCBI Taxonomy" id="84724"/>
    <lineage>
        <taxon>Bacteria</taxon>
        <taxon>Bacillati</taxon>
        <taxon>Actinomycetota</taxon>
        <taxon>Actinomycetes</taxon>
        <taxon>Pseudonocardiales</taxon>
        <taxon>Pseudonocardiaceae</taxon>
        <taxon>Lentzea</taxon>
    </lineage>
</organism>
<accession>A0A1I6D3P2</accession>
<feature type="domain" description="LamG-like jellyroll fold" evidence="9">
    <location>
        <begin position="667"/>
        <end position="813"/>
    </location>
</feature>
<feature type="compositionally biased region" description="Polar residues" evidence="6">
    <location>
        <begin position="394"/>
        <end position="416"/>
    </location>
</feature>
<evidence type="ECO:0000259" key="9">
    <source>
        <dbReference type="SMART" id="SM00560"/>
    </source>
</evidence>
<evidence type="ECO:0000313" key="10">
    <source>
        <dbReference type="EMBL" id="SFQ99972.1"/>
    </source>
</evidence>